<comment type="caution">
    <text evidence="2">The sequence shown here is derived from an EMBL/GenBank/DDBJ whole genome shotgun (WGS) entry which is preliminary data.</text>
</comment>
<organism evidence="2 3">
    <name type="scientific">Pisum sativum</name>
    <name type="common">Garden pea</name>
    <name type="synonym">Lathyrus oleraceus</name>
    <dbReference type="NCBI Taxonomy" id="3888"/>
    <lineage>
        <taxon>Eukaryota</taxon>
        <taxon>Viridiplantae</taxon>
        <taxon>Streptophyta</taxon>
        <taxon>Embryophyta</taxon>
        <taxon>Tracheophyta</taxon>
        <taxon>Spermatophyta</taxon>
        <taxon>Magnoliopsida</taxon>
        <taxon>eudicotyledons</taxon>
        <taxon>Gunneridae</taxon>
        <taxon>Pentapetalae</taxon>
        <taxon>rosids</taxon>
        <taxon>fabids</taxon>
        <taxon>Fabales</taxon>
        <taxon>Fabaceae</taxon>
        <taxon>Papilionoideae</taxon>
        <taxon>50 kb inversion clade</taxon>
        <taxon>NPAAA clade</taxon>
        <taxon>Hologalegina</taxon>
        <taxon>IRL clade</taxon>
        <taxon>Fabeae</taxon>
        <taxon>Lathyrus</taxon>
    </lineage>
</organism>
<evidence type="ECO:0000313" key="2">
    <source>
        <dbReference type="EMBL" id="KAI5430628.1"/>
    </source>
</evidence>
<keyword evidence="1" id="KW-0175">Coiled coil</keyword>
<gene>
    <name evidence="2" type="ORF">KIW84_035007</name>
</gene>
<feature type="coiled-coil region" evidence="1">
    <location>
        <begin position="13"/>
        <end position="61"/>
    </location>
</feature>
<dbReference type="EMBL" id="JAMSHJ010000003">
    <property type="protein sequence ID" value="KAI5430628.1"/>
    <property type="molecule type" value="Genomic_DNA"/>
</dbReference>
<protein>
    <submittedName>
        <fullName evidence="2">Uncharacterized protein</fullName>
    </submittedName>
</protein>
<dbReference type="AlphaFoldDB" id="A0A9D5B1U7"/>
<sequence length="171" mass="20031">MLDKSLMDKKEIKLDFEAQIREMRDALKKCEEKLSREILQKEEAERNCHHLRYQLEEATRRFAVLESQEEHHWYRSQATLPNLLPHGLMISLYGYHLKFLVDVGNTQMILSTSLDYLKSELAVYTAQCKALIDQNSVTISELKEHKSRTGNVSNSSCLRESECRLEVVRMK</sequence>
<reference evidence="2 3" key="1">
    <citation type="journal article" date="2022" name="Nat. Genet.">
        <title>Improved pea reference genome and pan-genome highlight genomic features and evolutionary characteristics.</title>
        <authorList>
            <person name="Yang T."/>
            <person name="Liu R."/>
            <person name="Luo Y."/>
            <person name="Hu S."/>
            <person name="Wang D."/>
            <person name="Wang C."/>
            <person name="Pandey M.K."/>
            <person name="Ge S."/>
            <person name="Xu Q."/>
            <person name="Li N."/>
            <person name="Li G."/>
            <person name="Huang Y."/>
            <person name="Saxena R.K."/>
            <person name="Ji Y."/>
            <person name="Li M."/>
            <person name="Yan X."/>
            <person name="He Y."/>
            <person name="Liu Y."/>
            <person name="Wang X."/>
            <person name="Xiang C."/>
            <person name="Varshney R.K."/>
            <person name="Ding H."/>
            <person name="Gao S."/>
            <person name="Zong X."/>
        </authorList>
    </citation>
    <scope>NUCLEOTIDE SEQUENCE [LARGE SCALE GENOMIC DNA]</scope>
    <source>
        <strain evidence="2 3">cv. Zhongwan 6</strain>
    </source>
</reference>
<evidence type="ECO:0000256" key="1">
    <source>
        <dbReference type="SAM" id="Coils"/>
    </source>
</evidence>
<dbReference type="Proteomes" id="UP001058974">
    <property type="component" value="Chromosome 3"/>
</dbReference>
<keyword evidence="3" id="KW-1185">Reference proteome</keyword>
<accession>A0A9D5B1U7</accession>
<evidence type="ECO:0000313" key="3">
    <source>
        <dbReference type="Proteomes" id="UP001058974"/>
    </source>
</evidence>
<dbReference type="Gramene" id="Psat03G0500700-T1">
    <property type="protein sequence ID" value="KAI5430628.1"/>
    <property type="gene ID" value="KIW84_035007"/>
</dbReference>
<proteinExistence type="predicted"/>
<name>A0A9D5B1U7_PEA</name>